<dbReference type="SUPFAM" id="SSF51735">
    <property type="entry name" value="NAD(P)-binding Rossmann-fold domains"/>
    <property type="match status" value="1"/>
</dbReference>
<dbReference type="Proteomes" id="UP000242875">
    <property type="component" value="Unassembled WGS sequence"/>
</dbReference>
<organism evidence="3 4">
    <name type="scientific">Bifiguratus adelaidae</name>
    <dbReference type="NCBI Taxonomy" id="1938954"/>
    <lineage>
        <taxon>Eukaryota</taxon>
        <taxon>Fungi</taxon>
        <taxon>Fungi incertae sedis</taxon>
        <taxon>Mucoromycota</taxon>
        <taxon>Mucoromycotina</taxon>
        <taxon>Endogonomycetes</taxon>
        <taxon>Endogonales</taxon>
        <taxon>Endogonales incertae sedis</taxon>
        <taxon>Bifiguratus</taxon>
    </lineage>
</organism>
<dbReference type="Pfam" id="PF03033">
    <property type="entry name" value="Glyco_transf_28"/>
    <property type="match status" value="1"/>
</dbReference>
<comment type="caution">
    <text evidence="3">The sequence shown here is derived from an EMBL/GenBank/DDBJ whole genome shotgun (WGS) entry which is preliminary data.</text>
</comment>
<evidence type="ECO:0000313" key="3">
    <source>
        <dbReference type="EMBL" id="OZJ01699.1"/>
    </source>
</evidence>
<evidence type="ECO:0000256" key="1">
    <source>
        <dbReference type="ARBA" id="ARBA00023002"/>
    </source>
</evidence>
<dbReference type="CDD" id="cd05327">
    <property type="entry name" value="retinol-DH_like_SDR_c_like"/>
    <property type="match status" value="1"/>
</dbReference>
<dbReference type="Gene3D" id="3.40.50.2000">
    <property type="entry name" value="Glycogen Phosphorylase B"/>
    <property type="match status" value="2"/>
</dbReference>
<dbReference type="SUPFAM" id="SSF53756">
    <property type="entry name" value="UDP-Glycosyltransferase/glycogen phosphorylase"/>
    <property type="match status" value="1"/>
</dbReference>
<reference evidence="3 4" key="1">
    <citation type="journal article" date="2017" name="Mycologia">
        <title>Bifiguratus adelaidae, gen. et sp. nov., a new member of Mucoromycotina in endophytic and soil-dwelling habitats.</title>
        <authorList>
            <person name="Torres-Cruz T.J."/>
            <person name="Billingsley Tobias T.L."/>
            <person name="Almatruk M."/>
            <person name="Hesse C."/>
            <person name="Kuske C.R."/>
            <person name="Desiro A."/>
            <person name="Benucci G.M."/>
            <person name="Bonito G."/>
            <person name="Stajich J.E."/>
            <person name="Dunlap C."/>
            <person name="Arnold A.E."/>
            <person name="Porras-Alfaro A."/>
        </authorList>
    </citation>
    <scope>NUCLEOTIDE SEQUENCE [LARGE SCALE GENOMIC DNA]</scope>
    <source>
        <strain evidence="3 4">AZ0501</strain>
    </source>
</reference>
<gene>
    <name evidence="3" type="ORF">BZG36_05445</name>
</gene>
<dbReference type="GO" id="GO:0005975">
    <property type="term" value="P:carbohydrate metabolic process"/>
    <property type="evidence" value="ECO:0007669"/>
    <property type="project" value="InterPro"/>
</dbReference>
<dbReference type="PRINTS" id="PR00080">
    <property type="entry name" value="SDRFAMILY"/>
</dbReference>
<dbReference type="Gene3D" id="3.40.50.720">
    <property type="entry name" value="NAD(P)-binding Rossmann-like Domain"/>
    <property type="match status" value="1"/>
</dbReference>
<dbReference type="InterPro" id="IPR002347">
    <property type="entry name" value="SDR_fam"/>
</dbReference>
<protein>
    <recommendedName>
        <fullName evidence="2">Glycosyltransferase family 28 N-terminal domain-containing protein</fullName>
    </recommendedName>
</protein>
<evidence type="ECO:0000259" key="2">
    <source>
        <dbReference type="Pfam" id="PF03033"/>
    </source>
</evidence>
<dbReference type="AlphaFoldDB" id="A0A261XTL5"/>
<feature type="domain" description="Glycosyltransferase family 28 N-terminal" evidence="2">
    <location>
        <begin position="5"/>
        <end position="52"/>
    </location>
</feature>
<dbReference type="PANTHER" id="PTHR43157">
    <property type="entry name" value="PHOSPHATIDYLINOSITOL-GLYCAN BIOSYNTHESIS CLASS F PROTEIN-RELATED"/>
    <property type="match status" value="1"/>
</dbReference>
<keyword evidence="4" id="KW-1185">Reference proteome</keyword>
<evidence type="ECO:0000313" key="4">
    <source>
        <dbReference type="Proteomes" id="UP000242875"/>
    </source>
</evidence>
<dbReference type="Pfam" id="PF00106">
    <property type="entry name" value="adh_short"/>
    <property type="match status" value="1"/>
</dbReference>
<sequence>MSKTIIICLVGTTGDTLPYFAIGEALKRKGYNVIIGSQKEHEKFVRQHGFDMFLMGDSFTETMANTKEGRALQTTATSQLYAQLRLVMKPLLISWQIAMKKAVETYKPQLAILGSLSEYFGPSIFRKANVPYVVVHPVPAWQTGHFLPATIGRYSLPFRSLNMAVWQLALRVHDHNFLSRLDDEIDAGAGLPLRTAAEKKEAKAARAHTPTYHIVSNELIPQPSDWPAAHLMVGQCILRKDRRIWQEGTKTLLPPSTLIDYNPDAAVETFISKATAAKAPVLYFGFGSMMGGIVGADKSIKTIQSIIDGIAALAQPVSAVIHVTGLEASSIETIKIPEERQGWIFLLRGFVPHSWLFPRCDMIIHHGGVGTTHAGIMYGARKEEGATSDQYEGPVQWVLPPTKITDQRYWGDFITQKQLGPAYVLASKLTVTHVQNAVGEALFGKRRQLWRRNVGRLGLRMWKRKDGSDRIAEEIDQGDLVGLLYLEFKLYVDLTGKTIIVTGANAGIGLEVARYFAKNNAHVVLACRNAEKAQVAISDIKSTTNSGELEFRELDLSSLGSVRAFADEWTAENKGKIDILVNNAGISGRRKFTLTKDNIEEVLQVNHLAPFLLTNLLAPHFINNPGSRVINTSSIQAKKGKLNFNNLDHRKRYTGLKVYNNTKLYNVLFTKALAKKFQSAQSPTVTHSLHPGIVITNIADNMDRVNRFGTKVAFLLAGIDAVAGAQTTIHCAVSKEAGELGTSGSYWSKSAISKTNKIVKDGEKVEQFWKWSAQAVGLKPEKEIGSSIFVPNHLPLAA</sequence>
<dbReference type="InterPro" id="IPR036291">
    <property type="entry name" value="NAD(P)-bd_dom_sf"/>
</dbReference>
<feature type="non-terminal residue" evidence="3">
    <location>
        <position position="798"/>
    </location>
</feature>
<dbReference type="PRINTS" id="PR00081">
    <property type="entry name" value="GDHRDH"/>
</dbReference>
<dbReference type="GO" id="GO:0016491">
    <property type="term" value="F:oxidoreductase activity"/>
    <property type="evidence" value="ECO:0007669"/>
    <property type="project" value="UniProtKB-KW"/>
</dbReference>
<proteinExistence type="predicted"/>
<dbReference type="InterPro" id="IPR004276">
    <property type="entry name" value="GlycoTrans_28_N"/>
</dbReference>
<dbReference type="PANTHER" id="PTHR43157:SF31">
    <property type="entry name" value="PHOSPHATIDYLINOSITOL-GLYCAN BIOSYNTHESIS CLASS F PROTEIN"/>
    <property type="match status" value="1"/>
</dbReference>
<name>A0A261XTL5_9FUNG</name>
<dbReference type="OrthoDB" id="191139at2759"/>
<keyword evidence="1" id="KW-0560">Oxidoreductase</keyword>
<accession>A0A261XTL5</accession>
<dbReference type="GO" id="GO:0016758">
    <property type="term" value="F:hexosyltransferase activity"/>
    <property type="evidence" value="ECO:0007669"/>
    <property type="project" value="InterPro"/>
</dbReference>
<dbReference type="EMBL" id="MVBO01000260">
    <property type="protein sequence ID" value="OZJ01699.1"/>
    <property type="molecule type" value="Genomic_DNA"/>
</dbReference>